<protein>
    <submittedName>
        <fullName evidence="3">Uncharacterized protein</fullName>
    </submittedName>
</protein>
<dbReference type="PANTHER" id="PTHR34380">
    <property type="entry name" value="BNAA03G12380D PROTEIN"/>
    <property type="match status" value="1"/>
</dbReference>
<feature type="compositionally biased region" description="Polar residues" evidence="2">
    <location>
        <begin position="1"/>
        <end position="25"/>
    </location>
</feature>
<comment type="caution">
    <text evidence="3">The sequence shown here is derived from an EMBL/GenBank/DDBJ whole genome shotgun (WGS) entry which is preliminary data.</text>
</comment>
<feature type="region of interest" description="Disordered" evidence="2">
    <location>
        <begin position="106"/>
        <end position="136"/>
    </location>
</feature>
<evidence type="ECO:0000256" key="1">
    <source>
        <dbReference type="SAM" id="Coils"/>
    </source>
</evidence>
<dbReference type="EMBL" id="WJXA01000007">
    <property type="protein sequence ID" value="KAF7137316.1"/>
    <property type="molecule type" value="Genomic_DNA"/>
</dbReference>
<gene>
    <name evidence="3" type="ORF">RHSIM_Rhsim07G0084300</name>
</gene>
<organism evidence="3 4">
    <name type="scientific">Rhododendron simsii</name>
    <name type="common">Sims's rhododendron</name>
    <dbReference type="NCBI Taxonomy" id="118357"/>
    <lineage>
        <taxon>Eukaryota</taxon>
        <taxon>Viridiplantae</taxon>
        <taxon>Streptophyta</taxon>
        <taxon>Embryophyta</taxon>
        <taxon>Tracheophyta</taxon>
        <taxon>Spermatophyta</taxon>
        <taxon>Magnoliopsida</taxon>
        <taxon>eudicotyledons</taxon>
        <taxon>Gunneridae</taxon>
        <taxon>Pentapetalae</taxon>
        <taxon>asterids</taxon>
        <taxon>Ericales</taxon>
        <taxon>Ericaceae</taxon>
        <taxon>Ericoideae</taxon>
        <taxon>Rhodoreae</taxon>
        <taxon>Rhododendron</taxon>
    </lineage>
</organism>
<sequence length="478" mass="53145">MSSTSASTQLPPQSKESPESGNLSQLILPLKPSFRPGDFERVMQTLNARDEAARRDTAFWKAQYEAMEKKHGEAELEKLIAQDEVTKLKRERDLLQNQVARAESDRRLQIERMEEDQNSRMARFKEDQKAGREREKGLDERYARLWEDFNKMETEKAKLGCKVSALEFEREKAEREAEESGRRFEELNRRVSRLEEDAALLMSAGPEVEERREERSNVTAAADELVVDGKEGGSGGGDGSSEEILTELPVKESGLSCGDKAEAVVPGRGGSGPGSVEAGTGSMVVIEIDDSDDEMPTRKRGLSNDDSEDVKPTKKRHSKLLVELMDEPDGLDSSDTGDSSGSSDIDVNSEIARICRKAAEKKTWAFKADMMSALEREPELCMNAVCALYRKQLCKVESVSGSSLGMNLGFSQFDAPRGTSLGKYLTDGDPQGKLKRSVSELQKFDPNGLGDCKNLALRNSDRLFEIYKKKQDAFFLPS</sequence>
<dbReference type="AlphaFoldDB" id="A0A834LI93"/>
<feature type="compositionally biased region" description="Low complexity" evidence="2">
    <location>
        <begin position="333"/>
        <end position="344"/>
    </location>
</feature>
<dbReference type="Proteomes" id="UP000626092">
    <property type="component" value="Unassembled WGS sequence"/>
</dbReference>
<evidence type="ECO:0000313" key="4">
    <source>
        <dbReference type="Proteomes" id="UP000626092"/>
    </source>
</evidence>
<dbReference type="PANTHER" id="PTHR34380:SF1">
    <property type="entry name" value="OS01G0221300 PROTEIN"/>
    <property type="match status" value="1"/>
</dbReference>
<evidence type="ECO:0000313" key="3">
    <source>
        <dbReference type="EMBL" id="KAF7137316.1"/>
    </source>
</evidence>
<accession>A0A834LI93</accession>
<reference evidence="3" key="1">
    <citation type="submission" date="2019-11" db="EMBL/GenBank/DDBJ databases">
        <authorList>
            <person name="Liu Y."/>
            <person name="Hou J."/>
            <person name="Li T.-Q."/>
            <person name="Guan C.-H."/>
            <person name="Wu X."/>
            <person name="Wu H.-Z."/>
            <person name="Ling F."/>
            <person name="Zhang R."/>
            <person name="Shi X.-G."/>
            <person name="Ren J.-P."/>
            <person name="Chen E.-F."/>
            <person name="Sun J.-M."/>
        </authorList>
    </citation>
    <scope>NUCLEOTIDE SEQUENCE</scope>
    <source>
        <strain evidence="3">Adult_tree_wgs_1</strain>
        <tissue evidence="3">Leaves</tissue>
    </source>
</reference>
<name>A0A834LI93_RHOSS</name>
<proteinExistence type="predicted"/>
<dbReference type="OrthoDB" id="1899721at2759"/>
<evidence type="ECO:0000256" key="2">
    <source>
        <dbReference type="SAM" id="MobiDB-lite"/>
    </source>
</evidence>
<keyword evidence="1" id="KW-0175">Coiled coil</keyword>
<feature type="coiled-coil region" evidence="1">
    <location>
        <begin position="64"/>
        <end position="105"/>
    </location>
</feature>
<keyword evidence="4" id="KW-1185">Reference proteome</keyword>
<feature type="region of interest" description="Disordered" evidence="2">
    <location>
        <begin position="203"/>
        <end position="344"/>
    </location>
</feature>
<feature type="region of interest" description="Disordered" evidence="2">
    <location>
        <begin position="1"/>
        <end position="31"/>
    </location>
</feature>